<evidence type="ECO:0000313" key="3">
    <source>
        <dbReference type="EMBL" id="CAK0886313.1"/>
    </source>
</evidence>
<proteinExistence type="predicted"/>
<protein>
    <submittedName>
        <fullName evidence="3">Uncharacterized protein</fullName>
    </submittedName>
</protein>
<dbReference type="PANTHER" id="PTHR47447:SF17">
    <property type="entry name" value="OS12G0638900 PROTEIN"/>
    <property type="match status" value="1"/>
</dbReference>
<comment type="caution">
    <text evidence="3">The sequence shown here is derived from an EMBL/GenBank/DDBJ whole genome shotgun (WGS) entry which is preliminary data.</text>
</comment>
<keyword evidence="4" id="KW-1185">Reference proteome</keyword>
<dbReference type="Gene3D" id="1.25.40.10">
    <property type="entry name" value="Tetratricopeptide repeat domain"/>
    <property type="match status" value="1"/>
</dbReference>
<feature type="region of interest" description="Disordered" evidence="2">
    <location>
        <begin position="1"/>
        <end position="46"/>
    </location>
</feature>
<name>A0ABN9WK78_9DINO</name>
<sequence>NPRERPGPRRGGGGNVSSLGLARAGMREASPRLARARDSSQNRNRSPSGFLLTGLCCTRSHPSNPFDPSAAPCTCSCAPSPLARRCGRWREALDMLNQVLLEDNITADTVSYSAAISACEKGRSWPWALVCLGDMRRRGVGRDVIVFGAAMSACEKGSQWHLALSLLDQMRLERVDSNVVACSAAVSACEKAQEWSRALELFEERLLSGSKLDVIFCSAGISACEKGCLGLHLC</sequence>
<dbReference type="InterPro" id="IPR011990">
    <property type="entry name" value="TPR-like_helical_dom_sf"/>
</dbReference>
<feature type="compositionally biased region" description="Basic and acidic residues" evidence="2">
    <location>
        <begin position="25"/>
        <end position="40"/>
    </location>
</feature>
<dbReference type="Proteomes" id="UP001189429">
    <property type="component" value="Unassembled WGS sequence"/>
</dbReference>
<keyword evidence="1" id="KW-0677">Repeat</keyword>
<dbReference type="InterPro" id="IPR002885">
    <property type="entry name" value="PPR_rpt"/>
</dbReference>
<organism evidence="3 4">
    <name type="scientific">Prorocentrum cordatum</name>
    <dbReference type="NCBI Taxonomy" id="2364126"/>
    <lineage>
        <taxon>Eukaryota</taxon>
        <taxon>Sar</taxon>
        <taxon>Alveolata</taxon>
        <taxon>Dinophyceae</taxon>
        <taxon>Prorocentrales</taxon>
        <taxon>Prorocentraceae</taxon>
        <taxon>Prorocentrum</taxon>
    </lineage>
</organism>
<feature type="non-terminal residue" evidence="3">
    <location>
        <position position="234"/>
    </location>
</feature>
<evidence type="ECO:0000256" key="1">
    <source>
        <dbReference type="ARBA" id="ARBA00022737"/>
    </source>
</evidence>
<gene>
    <name evidence="3" type="ORF">PCOR1329_LOCUS67698</name>
</gene>
<feature type="non-terminal residue" evidence="3">
    <location>
        <position position="1"/>
    </location>
</feature>
<accession>A0ABN9WK78</accession>
<dbReference type="EMBL" id="CAUYUJ010018787">
    <property type="protein sequence ID" value="CAK0886313.1"/>
    <property type="molecule type" value="Genomic_DNA"/>
</dbReference>
<dbReference type="Pfam" id="PF01535">
    <property type="entry name" value="PPR"/>
    <property type="match status" value="2"/>
</dbReference>
<dbReference type="PANTHER" id="PTHR47447">
    <property type="entry name" value="OS03G0856100 PROTEIN"/>
    <property type="match status" value="1"/>
</dbReference>
<reference evidence="3" key="1">
    <citation type="submission" date="2023-10" db="EMBL/GenBank/DDBJ databases">
        <authorList>
            <person name="Chen Y."/>
            <person name="Shah S."/>
            <person name="Dougan E. K."/>
            <person name="Thang M."/>
            <person name="Chan C."/>
        </authorList>
    </citation>
    <scope>NUCLEOTIDE SEQUENCE [LARGE SCALE GENOMIC DNA]</scope>
</reference>
<evidence type="ECO:0000256" key="2">
    <source>
        <dbReference type="SAM" id="MobiDB-lite"/>
    </source>
</evidence>
<evidence type="ECO:0000313" key="4">
    <source>
        <dbReference type="Proteomes" id="UP001189429"/>
    </source>
</evidence>